<dbReference type="SUPFAM" id="SSF55874">
    <property type="entry name" value="ATPase domain of HSP90 chaperone/DNA topoisomerase II/histidine kinase"/>
    <property type="match status" value="1"/>
</dbReference>
<feature type="domain" description="Histidine kinase" evidence="11">
    <location>
        <begin position="199"/>
        <end position="387"/>
    </location>
</feature>
<dbReference type="InterPro" id="IPR003594">
    <property type="entry name" value="HATPase_dom"/>
</dbReference>
<dbReference type="Gene3D" id="3.30.565.10">
    <property type="entry name" value="Histidine kinase-like ATPase, C-terminal domain"/>
    <property type="match status" value="1"/>
</dbReference>
<dbReference type="PANTHER" id="PTHR45528">
    <property type="entry name" value="SENSOR HISTIDINE KINASE CPXA"/>
    <property type="match status" value="1"/>
</dbReference>
<dbReference type="Pfam" id="PF00512">
    <property type="entry name" value="HisKA"/>
    <property type="match status" value="1"/>
</dbReference>
<evidence type="ECO:0000256" key="5">
    <source>
        <dbReference type="ARBA" id="ARBA00022679"/>
    </source>
</evidence>
<keyword evidence="8 10" id="KW-1133">Transmembrane helix</keyword>
<evidence type="ECO:0000256" key="7">
    <source>
        <dbReference type="ARBA" id="ARBA00022777"/>
    </source>
</evidence>
<dbReference type="InterPro" id="IPR003661">
    <property type="entry name" value="HisK_dim/P_dom"/>
</dbReference>
<dbReference type="PROSITE" id="PS50109">
    <property type="entry name" value="HIS_KIN"/>
    <property type="match status" value="1"/>
</dbReference>
<keyword evidence="7 12" id="KW-0418">Kinase</keyword>
<gene>
    <name evidence="12" type="ORF">BW47_01655</name>
</gene>
<keyword evidence="5" id="KW-0808">Transferase</keyword>
<keyword evidence="13" id="KW-1185">Reference proteome</keyword>
<evidence type="ECO:0000256" key="8">
    <source>
        <dbReference type="ARBA" id="ARBA00022989"/>
    </source>
</evidence>
<dbReference type="InterPro" id="IPR036097">
    <property type="entry name" value="HisK_dim/P_sf"/>
</dbReference>
<dbReference type="Pfam" id="PF02518">
    <property type="entry name" value="HATPase_c"/>
    <property type="match status" value="1"/>
</dbReference>
<dbReference type="Proteomes" id="UP000185490">
    <property type="component" value="Chromosome"/>
</dbReference>
<dbReference type="EC" id="2.7.13.3" evidence="3"/>
<comment type="subcellular location">
    <subcellularLocation>
        <location evidence="2">Membrane</location>
        <topology evidence="2">Multi-pass membrane protein</topology>
    </subcellularLocation>
</comment>
<keyword evidence="4" id="KW-0597">Phosphoprotein</keyword>
<dbReference type="Gene3D" id="6.10.340.10">
    <property type="match status" value="1"/>
</dbReference>
<keyword evidence="9 10" id="KW-0472">Membrane</keyword>
<dbReference type="EMBL" id="CP007389">
    <property type="protein sequence ID" value="APT73375.1"/>
    <property type="molecule type" value="Genomic_DNA"/>
</dbReference>
<dbReference type="SUPFAM" id="SSF47384">
    <property type="entry name" value="Homodimeric domain of signal transducing histidine kinase"/>
    <property type="match status" value="1"/>
</dbReference>
<dbReference type="InterPro" id="IPR005467">
    <property type="entry name" value="His_kinase_dom"/>
</dbReference>
<evidence type="ECO:0000256" key="10">
    <source>
        <dbReference type="SAM" id="Phobius"/>
    </source>
</evidence>
<feature type="transmembrane region" description="Helical" evidence="10">
    <location>
        <begin position="118"/>
        <end position="136"/>
    </location>
</feature>
<dbReference type="SMART" id="SM00388">
    <property type="entry name" value="HisKA"/>
    <property type="match status" value="1"/>
</dbReference>
<evidence type="ECO:0000256" key="9">
    <source>
        <dbReference type="ARBA" id="ARBA00023136"/>
    </source>
</evidence>
<keyword evidence="6 10" id="KW-0812">Transmembrane</keyword>
<dbReference type="InterPro" id="IPR004358">
    <property type="entry name" value="Sig_transdc_His_kin-like_C"/>
</dbReference>
<evidence type="ECO:0000256" key="1">
    <source>
        <dbReference type="ARBA" id="ARBA00000085"/>
    </source>
</evidence>
<evidence type="ECO:0000259" key="11">
    <source>
        <dbReference type="PROSITE" id="PS50109"/>
    </source>
</evidence>
<comment type="catalytic activity">
    <reaction evidence="1">
        <text>ATP + protein L-histidine = ADP + protein N-phospho-L-histidine.</text>
        <dbReference type="EC" id="2.7.13.3"/>
    </reaction>
</comment>
<dbReference type="CDD" id="cd00082">
    <property type="entry name" value="HisKA"/>
    <property type="match status" value="1"/>
</dbReference>
<proteinExistence type="predicted"/>
<feature type="transmembrane region" description="Helical" evidence="10">
    <location>
        <begin position="6"/>
        <end position="27"/>
    </location>
</feature>
<dbReference type="SMART" id="SM00387">
    <property type="entry name" value="HATPase_c"/>
    <property type="match status" value="1"/>
</dbReference>
<evidence type="ECO:0000256" key="3">
    <source>
        <dbReference type="ARBA" id="ARBA00012438"/>
    </source>
</evidence>
<evidence type="ECO:0000313" key="12">
    <source>
        <dbReference type="EMBL" id="APT73375.1"/>
    </source>
</evidence>
<sequence length="389" mass="44761">MSISTKVTYITTVISAIILAIVLIFIYSTIQNLIIKSTKADLLESARLPMMRHMRKDIYLLKDGILISDPYGLGIMNKNGKIKINDRVYLFVKPYQNTIIAKDITSIENFILNIKKRFITLFIFSTLLISFSTYLITKNSMKHLKNFVIKLSKLKGTELNYRFAKPNTKDEVDELVEKFNELMDKVEKNYKLQEEFVSNVSHELKTPIANLIGYSKMLQRWGMKDKEILKESVENIFNTALNMKELVENMIIISKRYDLETEKVNLKPFVEKIVPKEVKISGNGTIIANKDALEIVIKNLVNNALTHGKAPVEVYLYENKIEIKDSGNGISDDLKNKIFEKFSKSRKSKGHGLGLYIVKKLCDQMGLNVYLKDCKHTTFVIERGEKHED</sequence>
<dbReference type="PRINTS" id="PR00344">
    <property type="entry name" value="BCTRLSENSOR"/>
</dbReference>
<dbReference type="Gene3D" id="1.10.287.130">
    <property type="match status" value="1"/>
</dbReference>
<dbReference type="InterPro" id="IPR036890">
    <property type="entry name" value="HATPase_C_sf"/>
</dbReference>
<evidence type="ECO:0000313" key="13">
    <source>
        <dbReference type="Proteomes" id="UP000185490"/>
    </source>
</evidence>
<evidence type="ECO:0000256" key="2">
    <source>
        <dbReference type="ARBA" id="ARBA00004141"/>
    </source>
</evidence>
<accession>A0ABM6GCW9</accession>
<evidence type="ECO:0000256" key="4">
    <source>
        <dbReference type="ARBA" id="ARBA00022553"/>
    </source>
</evidence>
<name>A0ABM6GCW9_9BACT</name>
<evidence type="ECO:0000256" key="6">
    <source>
        <dbReference type="ARBA" id="ARBA00022692"/>
    </source>
</evidence>
<dbReference type="GO" id="GO:0016301">
    <property type="term" value="F:kinase activity"/>
    <property type="evidence" value="ECO:0007669"/>
    <property type="project" value="UniProtKB-KW"/>
</dbReference>
<protein>
    <recommendedName>
        <fullName evidence="3">histidine kinase</fullName>
        <ecNumber evidence="3">2.7.13.3</ecNumber>
    </recommendedName>
</protein>
<dbReference type="InterPro" id="IPR050398">
    <property type="entry name" value="HssS/ArlS-like"/>
</dbReference>
<organism evidence="12 13">
    <name type="scientific">Thermosipho melanesiensis</name>
    <dbReference type="NCBI Taxonomy" id="46541"/>
    <lineage>
        <taxon>Bacteria</taxon>
        <taxon>Thermotogati</taxon>
        <taxon>Thermotogota</taxon>
        <taxon>Thermotogae</taxon>
        <taxon>Thermotogales</taxon>
        <taxon>Fervidobacteriaceae</taxon>
        <taxon>Thermosipho</taxon>
    </lineage>
</organism>
<reference evidence="12 13" key="1">
    <citation type="submission" date="2014-02" db="EMBL/GenBank/DDBJ databases">
        <title>Diversity of Thermotogales isolates from hydrothermal vents.</title>
        <authorList>
            <person name="Haverkamp T.H.A."/>
            <person name="Lossouarn J."/>
            <person name="Geslin C."/>
            <person name="Nesbo C.L."/>
        </authorList>
    </citation>
    <scope>NUCLEOTIDE SEQUENCE [LARGE SCALE GENOMIC DNA]</scope>
    <source>
        <strain evidence="12 13">431</strain>
    </source>
</reference>
<dbReference type="PANTHER" id="PTHR45528:SF12">
    <property type="entry name" value="SENSOR HISTIDINE KINASE ARSS"/>
    <property type="match status" value="1"/>
</dbReference>
<dbReference type="CDD" id="cd00075">
    <property type="entry name" value="HATPase"/>
    <property type="match status" value="1"/>
</dbReference>
<dbReference type="RefSeq" id="WP_012056536.1">
    <property type="nucleotide sequence ID" value="NZ_CP007389.1"/>
</dbReference>